<dbReference type="AlphaFoldDB" id="A0A845M6N0"/>
<evidence type="ECO:0000259" key="7">
    <source>
        <dbReference type="PROSITE" id="PS51857"/>
    </source>
</evidence>
<dbReference type="GO" id="GO:0005829">
    <property type="term" value="C:cytosol"/>
    <property type="evidence" value="ECO:0007669"/>
    <property type="project" value="UniProtKB-ARBA"/>
</dbReference>
<evidence type="ECO:0000256" key="3">
    <source>
        <dbReference type="ARBA" id="ARBA00023015"/>
    </source>
</evidence>
<evidence type="ECO:0000313" key="8">
    <source>
        <dbReference type="EMBL" id="MZR13387.1"/>
    </source>
</evidence>
<dbReference type="InterPro" id="IPR002059">
    <property type="entry name" value="CSP_DNA-bd"/>
</dbReference>
<dbReference type="Pfam" id="PF00313">
    <property type="entry name" value="CSD"/>
    <property type="match status" value="1"/>
</dbReference>
<organism evidence="8 9">
    <name type="scientific">Maritimibacter harenae</name>
    <dbReference type="NCBI Taxonomy" id="2606218"/>
    <lineage>
        <taxon>Bacteria</taxon>
        <taxon>Pseudomonadati</taxon>
        <taxon>Pseudomonadota</taxon>
        <taxon>Alphaproteobacteria</taxon>
        <taxon>Rhodobacterales</taxon>
        <taxon>Roseobacteraceae</taxon>
        <taxon>Maritimibacter</taxon>
    </lineage>
</organism>
<dbReference type="InterPro" id="IPR012156">
    <property type="entry name" value="Cold_shock_CspA"/>
</dbReference>
<dbReference type="Gene3D" id="2.40.50.140">
    <property type="entry name" value="Nucleic acid-binding proteins"/>
    <property type="match status" value="1"/>
</dbReference>
<keyword evidence="6" id="KW-0804">Transcription</keyword>
<keyword evidence="9" id="KW-1185">Reference proteome</keyword>
<dbReference type="CDD" id="cd04458">
    <property type="entry name" value="CSP_CDS"/>
    <property type="match status" value="1"/>
</dbReference>
<dbReference type="SMART" id="SM00357">
    <property type="entry name" value="CSP"/>
    <property type="match status" value="1"/>
</dbReference>
<comment type="subcellular location">
    <subcellularLocation>
        <location evidence="1">Cytoplasm</location>
    </subcellularLocation>
</comment>
<sequence>MTHGTVKWFNTQNGFGFIQPENGENEVYLPGSAIEDAGLERVEIGQNVSFEIEADSDGRNTAGDLEVR</sequence>
<keyword evidence="5" id="KW-0010">Activator</keyword>
<evidence type="ECO:0000256" key="1">
    <source>
        <dbReference type="ARBA" id="ARBA00004496"/>
    </source>
</evidence>
<dbReference type="GO" id="GO:0003677">
    <property type="term" value="F:DNA binding"/>
    <property type="evidence" value="ECO:0007669"/>
    <property type="project" value="UniProtKB-KW"/>
</dbReference>
<reference evidence="8 9" key="1">
    <citation type="submission" date="2019-12" db="EMBL/GenBank/DDBJ databases">
        <title>Maritimibacter sp. nov. sp. isolated from sea sand.</title>
        <authorList>
            <person name="Kim J."/>
            <person name="Jeong S.E."/>
            <person name="Jung H.S."/>
            <person name="Jeon C.O."/>
        </authorList>
    </citation>
    <scope>NUCLEOTIDE SEQUENCE [LARGE SCALE GENOMIC DNA]</scope>
    <source>
        <strain evidence="8 9">DP07</strain>
    </source>
</reference>
<dbReference type="PANTHER" id="PTHR46565">
    <property type="entry name" value="COLD SHOCK DOMAIN PROTEIN 2"/>
    <property type="match status" value="1"/>
</dbReference>
<dbReference type="PANTHER" id="PTHR46565:SF20">
    <property type="entry name" value="COLD SHOCK DOMAIN-CONTAINING PROTEIN 4"/>
    <property type="match status" value="1"/>
</dbReference>
<dbReference type="EMBL" id="WTUX01000011">
    <property type="protein sequence ID" value="MZR13387.1"/>
    <property type="molecule type" value="Genomic_DNA"/>
</dbReference>
<name>A0A845M6N0_9RHOB</name>
<dbReference type="PRINTS" id="PR00050">
    <property type="entry name" value="COLDSHOCK"/>
</dbReference>
<dbReference type="PROSITE" id="PS51857">
    <property type="entry name" value="CSD_2"/>
    <property type="match status" value="1"/>
</dbReference>
<dbReference type="InterPro" id="IPR012340">
    <property type="entry name" value="NA-bd_OB-fold"/>
</dbReference>
<dbReference type="PIRSF" id="PIRSF002599">
    <property type="entry name" value="Cold_shock_A"/>
    <property type="match status" value="1"/>
</dbReference>
<evidence type="ECO:0000256" key="4">
    <source>
        <dbReference type="ARBA" id="ARBA00023125"/>
    </source>
</evidence>
<gene>
    <name evidence="8" type="ORF">GQE99_10195</name>
</gene>
<accession>A0A845M6N0</accession>
<evidence type="ECO:0000256" key="6">
    <source>
        <dbReference type="ARBA" id="ARBA00023163"/>
    </source>
</evidence>
<dbReference type="RefSeq" id="WP_161351477.1">
    <property type="nucleotide sequence ID" value="NZ_WTUX01000011.1"/>
</dbReference>
<evidence type="ECO:0000256" key="2">
    <source>
        <dbReference type="ARBA" id="ARBA00022490"/>
    </source>
</evidence>
<protein>
    <submittedName>
        <fullName evidence="8">Cold-shock protein</fullName>
    </submittedName>
</protein>
<comment type="caution">
    <text evidence="8">The sequence shown here is derived from an EMBL/GenBank/DDBJ whole genome shotgun (WGS) entry which is preliminary data.</text>
</comment>
<dbReference type="Proteomes" id="UP000467322">
    <property type="component" value="Unassembled WGS sequence"/>
</dbReference>
<proteinExistence type="predicted"/>
<keyword evidence="4" id="KW-0238">DNA-binding</keyword>
<keyword evidence="2" id="KW-0963">Cytoplasm</keyword>
<evidence type="ECO:0000313" key="9">
    <source>
        <dbReference type="Proteomes" id="UP000467322"/>
    </source>
</evidence>
<feature type="domain" description="CSD" evidence="7">
    <location>
        <begin position="1"/>
        <end position="67"/>
    </location>
</feature>
<evidence type="ECO:0000256" key="5">
    <source>
        <dbReference type="ARBA" id="ARBA00023159"/>
    </source>
</evidence>
<keyword evidence="3" id="KW-0805">Transcription regulation</keyword>
<dbReference type="SUPFAM" id="SSF50249">
    <property type="entry name" value="Nucleic acid-binding proteins"/>
    <property type="match status" value="1"/>
</dbReference>
<dbReference type="InterPro" id="IPR011129">
    <property type="entry name" value="CSD"/>
</dbReference>